<dbReference type="PANTHER" id="PTHR21494">
    <property type="entry name" value="ACTIVATING SIGNAL COINTEGRATOR 1 COMPLEX SUBUNIT 2 ASC-1 COMPLEX SUBUNIT P100"/>
    <property type="match status" value="1"/>
</dbReference>
<feature type="compositionally biased region" description="Basic and acidic residues" evidence="1">
    <location>
        <begin position="47"/>
        <end position="67"/>
    </location>
</feature>
<dbReference type="OrthoDB" id="438785at2759"/>
<dbReference type="Proteomes" id="UP000654075">
    <property type="component" value="Unassembled WGS sequence"/>
</dbReference>
<organism evidence="2 3">
    <name type="scientific">Polarella glacialis</name>
    <name type="common">Dinoflagellate</name>
    <dbReference type="NCBI Taxonomy" id="89957"/>
    <lineage>
        <taxon>Eukaryota</taxon>
        <taxon>Sar</taxon>
        <taxon>Alveolata</taxon>
        <taxon>Dinophyceae</taxon>
        <taxon>Suessiales</taxon>
        <taxon>Suessiaceae</taxon>
        <taxon>Polarella</taxon>
    </lineage>
</organism>
<comment type="caution">
    <text evidence="2">The sequence shown here is derived from an EMBL/GenBank/DDBJ whole genome shotgun (WGS) entry which is preliminary data.</text>
</comment>
<dbReference type="GO" id="GO:0043130">
    <property type="term" value="F:ubiquitin binding"/>
    <property type="evidence" value="ECO:0007669"/>
    <property type="project" value="TreeGrafter"/>
</dbReference>
<dbReference type="PANTHER" id="PTHR21494:SF0">
    <property type="entry name" value="ACTIVATING SIGNAL COINTEGRATOR 1 COMPLEX SUBUNIT 2"/>
    <property type="match status" value="1"/>
</dbReference>
<accession>A0A813E734</accession>
<evidence type="ECO:0000256" key="1">
    <source>
        <dbReference type="SAM" id="MobiDB-lite"/>
    </source>
</evidence>
<sequence>ANAADLQRTALANALKTSGAAVAAPQKKEEPKEVQPAAGKGKGKRNKNAEPEPAPKARDKDEDHRRQLEENELKRLAFFKADEIRKLTERKGADTDVTYVEDRDTRKPKAVSDISDYWKTDLGLIPFVPSDNVCAPEEPEDVDLNERLEFLHMFNKQLTKLLRMKFHVFWSQVIYDKTLSRCLDSYLRFCLRSHDLEVLAEEVPPPAPEDVMAVEERQVTVEISRRFLQLLVRLSRSQESSHDFISHDKFAQVVYENGIFDVPKLIDICTIYGDSNRSAVTKIVHAIFSAHPLYKDELFVLKSST</sequence>
<dbReference type="EMBL" id="CAJNNV010008279">
    <property type="protein sequence ID" value="CAE8596007.1"/>
    <property type="molecule type" value="Genomic_DNA"/>
</dbReference>
<feature type="region of interest" description="Disordered" evidence="1">
    <location>
        <begin position="13"/>
        <end position="67"/>
    </location>
</feature>
<keyword evidence="3" id="KW-1185">Reference proteome</keyword>
<gene>
    <name evidence="2" type="ORF">PGLA1383_LOCUS14484</name>
</gene>
<reference evidence="2" key="1">
    <citation type="submission" date="2021-02" db="EMBL/GenBank/DDBJ databases">
        <authorList>
            <person name="Dougan E. K."/>
            <person name="Rhodes N."/>
            <person name="Thang M."/>
            <person name="Chan C."/>
        </authorList>
    </citation>
    <scope>NUCLEOTIDE SEQUENCE</scope>
</reference>
<feature type="non-terminal residue" evidence="2">
    <location>
        <position position="305"/>
    </location>
</feature>
<evidence type="ECO:0000313" key="3">
    <source>
        <dbReference type="Proteomes" id="UP000654075"/>
    </source>
</evidence>
<protein>
    <submittedName>
        <fullName evidence="2">Uncharacterized protein</fullName>
    </submittedName>
</protein>
<evidence type="ECO:0000313" key="2">
    <source>
        <dbReference type="EMBL" id="CAE8596007.1"/>
    </source>
</evidence>
<dbReference type="InterPro" id="IPR052586">
    <property type="entry name" value="ASCC2"/>
</dbReference>
<proteinExistence type="predicted"/>
<name>A0A813E734_POLGL</name>
<dbReference type="AlphaFoldDB" id="A0A813E734"/>